<dbReference type="OrthoDB" id="341421at2759"/>
<evidence type="ECO:0000313" key="2">
    <source>
        <dbReference type="Proteomes" id="UP000541444"/>
    </source>
</evidence>
<dbReference type="AlphaFoldDB" id="A0A7J7NPX9"/>
<gene>
    <name evidence="1" type="ORF">GIB67_038660</name>
</gene>
<evidence type="ECO:0000313" key="1">
    <source>
        <dbReference type="EMBL" id="KAF6169163.1"/>
    </source>
</evidence>
<dbReference type="InterPro" id="IPR046341">
    <property type="entry name" value="SET_dom_sf"/>
</dbReference>
<reference evidence="1 2" key="1">
    <citation type="journal article" date="2020" name="IScience">
        <title>Genome Sequencing of the Endangered Kingdonia uniflora (Circaeasteraceae, Ranunculales) Reveals Potential Mechanisms of Evolutionary Specialization.</title>
        <authorList>
            <person name="Sun Y."/>
            <person name="Deng T."/>
            <person name="Zhang A."/>
            <person name="Moore M.J."/>
            <person name="Landis J.B."/>
            <person name="Lin N."/>
            <person name="Zhang H."/>
            <person name="Zhang X."/>
            <person name="Huang J."/>
            <person name="Zhang X."/>
            <person name="Sun H."/>
            <person name="Wang H."/>
        </authorList>
    </citation>
    <scope>NUCLEOTIDE SEQUENCE [LARGE SCALE GENOMIC DNA]</scope>
    <source>
        <strain evidence="1">TB1705</strain>
        <tissue evidence="1">Leaf</tissue>
    </source>
</reference>
<accession>A0A7J7NPX9</accession>
<evidence type="ECO:0008006" key="3">
    <source>
        <dbReference type="Google" id="ProtNLM"/>
    </source>
</evidence>
<protein>
    <recommendedName>
        <fullName evidence="3">SET domain-containing protein</fullName>
    </recommendedName>
</protein>
<keyword evidence="2" id="KW-1185">Reference proteome</keyword>
<dbReference type="Gene3D" id="3.90.1410.10">
    <property type="entry name" value="set domain protein methyltransferase, domain 1"/>
    <property type="match status" value="1"/>
</dbReference>
<dbReference type="Proteomes" id="UP000541444">
    <property type="component" value="Unassembled WGS sequence"/>
</dbReference>
<name>A0A7J7NPX9_9MAGN</name>
<proteinExistence type="predicted"/>
<organism evidence="1 2">
    <name type="scientific">Kingdonia uniflora</name>
    <dbReference type="NCBI Taxonomy" id="39325"/>
    <lineage>
        <taxon>Eukaryota</taxon>
        <taxon>Viridiplantae</taxon>
        <taxon>Streptophyta</taxon>
        <taxon>Embryophyta</taxon>
        <taxon>Tracheophyta</taxon>
        <taxon>Spermatophyta</taxon>
        <taxon>Magnoliopsida</taxon>
        <taxon>Ranunculales</taxon>
        <taxon>Circaeasteraceae</taxon>
        <taxon>Kingdonia</taxon>
    </lineage>
</organism>
<comment type="caution">
    <text evidence="1">The sequence shown here is derived from an EMBL/GenBank/DDBJ whole genome shotgun (WGS) entry which is preliminary data.</text>
</comment>
<dbReference type="SUPFAM" id="SSF82199">
    <property type="entry name" value="SET domain"/>
    <property type="match status" value="1"/>
</dbReference>
<sequence length="88" mass="10335">METFKWSFGIVFSRLVRLPSLNEMVALLPWADMLNHSCEVETFLDYDKSSQAVVFTTDHINLVSRYARALDLTPFLYFYLRHPQSEKS</sequence>
<dbReference type="EMBL" id="JACGCM010000671">
    <property type="protein sequence ID" value="KAF6169163.1"/>
    <property type="molecule type" value="Genomic_DNA"/>
</dbReference>